<keyword evidence="1" id="KW-0812">Transmembrane</keyword>
<accession>A0A0E9XWW2</accession>
<proteinExistence type="predicted"/>
<protein>
    <submittedName>
        <fullName evidence="2">Uncharacterized protein</fullName>
    </submittedName>
</protein>
<keyword evidence="1" id="KW-0472">Membrane</keyword>
<evidence type="ECO:0000313" key="2">
    <source>
        <dbReference type="EMBL" id="JAI06316.1"/>
    </source>
</evidence>
<dbReference type="AlphaFoldDB" id="A0A0E9XWW2"/>
<evidence type="ECO:0000256" key="1">
    <source>
        <dbReference type="SAM" id="Phobius"/>
    </source>
</evidence>
<dbReference type="EMBL" id="GBXM01002262">
    <property type="protein sequence ID" value="JAI06316.1"/>
    <property type="molecule type" value="Transcribed_RNA"/>
</dbReference>
<organism evidence="2">
    <name type="scientific">Anguilla anguilla</name>
    <name type="common">European freshwater eel</name>
    <name type="synonym">Muraena anguilla</name>
    <dbReference type="NCBI Taxonomy" id="7936"/>
    <lineage>
        <taxon>Eukaryota</taxon>
        <taxon>Metazoa</taxon>
        <taxon>Chordata</taxon>
        <taxon>Craniata</taxon>
        <taxon>Vertebrata</taxon>
        <taxon>Euteleostomi</taxon>
        <taxon>Actinopterygii</taxon>
        <taxon>Neopterygii</taxon>
        <taxon>Teleostei</taxon>
        <taxon>Anguilliformes</taxon>
        <taxon>Anguillidae</taxon>
        <taxon>Anguilla</taxon>
    </lineage>
</organism>
<keyword evidence="1" id="KW-1133">Transmembrane helix</keyword>
<name>A0A0E9XWW2_ANGAN</name>
<feature type="transmembrane region" description="Helical" evidence="1">
    <location>
        <begin position="30"/>
        <end position="51"/>
    </location>
</feature>
<sequence length="59" mass="7477">MTEKMHFMRYVFNQHNMEENILSKNMFGTIYIFIYMCVWRCSWAVWLWLWAEIMGEEMR</sequence>
<reference evidence="2" key="1">
    <citation type="submission" date="2014-11" db="EMBL/GenBank/DDBJ databases">
        <authorList>
            <person name="Amaro Gonzalez C."/>
        </authorList>
    </citation>
    <scope>NUCLEOTIDE SEQUENCE</scope>
</reference>
<reference evidence="2" key="2">
    <citation type="journal article" date="2015" name="Fish Shellfish Immunol.">
        <title>Early steps in the European eel (Anguilla anguilla)-Vibrio vulnificus interaction in the gills: Role of the RtxA13 toxin.</title>
        <authorList>
            <person name="Callol A."/>
            <person name="Pajuelo D."/>
            <person name="Ebbesson L."/>
            <person name="Teles M."/>
            <person name="MacKenzie S."/>
            <person name="Amaro C."/>
        </authorList>
    </citation>
    <scope>NUCLEOTIDE SEQUENCE</scope>
</reference>